<feature type="domain" description="Peptidase M56" evidence="4">
    <location>
        <begin position="106"/>
        <end position="305"/>
    </location>
</feature>
<dbReference type="RefSeq" id="WP_168740888.1">
    <property type="nucleotide sequence ID" value="NZ_JABAHZ010000005.1"/>
</dbReference>
<keyword evidence="3" id="KW-0472">Membrane</keyword>
<dbReference type="EMBL" id="JABAHZ010000005">
    <property type="protein sequence ID" value="NLR81250.1"/>
    <property type="molecule type" value="Genomic_DNA"/>
</dbReference>
<dbReference type="GO" id="GO:0006508">
    <property type="term" value="P:proteolysis"/>
    <property type="evidence" value="ECO:0007669"/>
    <property type="project" value="UniProtKB-KW"/>
</dbReference>
<organism evidence="5 6">
    <name type="scientific">Chitinophaga eiseniae</name>
    <dbReference type="NCBI Taxonomy" id="634771"/>
    <lineage>
        <taxon>Bacteria</taxon>
        <taxon>Pseudomonadati</taxon>
        <taxon>Bacteroidota</taxon>
        <taxon>Chitinophagia</taxon>
        <taxon>Chitinophagales</taxon>
        <taxon>Chitinophagaceae</taxon>
        <taxon>Chitinophaga</taxon>
    </lineage>
</organism>
<feature type="compositionally biased region" description="Basic and acidic residues" evidence="2">
    <location>
        <begin position="645"/>
        <end position="763"/>
    </location>
</feature>
<feature type="region of interest" description="Disordered" evidence="2">
    <location>
        <begin position="608"/>
        <end position="763"/>
    </location>
</feature>
<sequence>MQLLPITGDFVRALGWTILHSMWQACLIYACLRIVFKLWPQAGAKIKYNLSLLSLSGIFTWFLATLFMHIQRIAEAREAATQMVDTVYIATPNPAVYHSQEPLVWLFPNLEGYFPFLVTLYVAGIAIMTIKLLSDLFHLQRIRTTHIESMGSAWDKHLDKLAARLQIPRKVKVLISQHVQVPVMLGFLKPLILLPIAMVNNLSEEQLEAVLLHELAHIKRNDYLLNIFQSIVETILFFNPFVWLISKAIRIEREHCCDDLVIASTVQPLQYAHALVALEEYRLTANRLTMAAANSKQHLFHRIKRIMEMKTKNLNYSQKFLAVLIIATGLVSIAWFNPAKGKEHKTATHPADTTVPKSNAARETGKSTSGTTNTFRQQMDVASPAPATNAVEMKDVVLPEPASPMGPLAPLQTGLSPLPSPMTSQAHDQSMDIRIEDLKMDDLKDVKIQDLKIDDIVNQNVAANVNVNTKNHLSTRNHVFYNDTTVDREEIRKQIVAAQKSVDAAMKQLKNVDMKKVQEDIRNATQNINMANLSAEVKKAQAESMAALKDIDWDKLTNAQQEAAKALKNIDFDAINRDVNRSLNNAFRSIQTDKFHFDTTIDKEEVRRQREEGLANAARTREAARRTREGIGRTREGAQHNAEAAQREKEAKMRDVQARIREKEARNREIQAKKRNKDAAQREQDAQKRAAEAEQREKDAKNRDIQAEKRNKEAAQRELDAQKRAAEADQRAKDAEKRSQEAAERAKQAEKRSAEATERAKKNQEMIEMMAADKLIDPSKKYTIEKNSQGLFINGVKQPESVYSKYEQYLQGGRHVTIQKS</sequence>
<keyword evidence="6" id="KW-1185">Reference proteome</keyword>
<feature type="coiled-coil region" evidence="1">
    <location>
        <begin position="488"/>
        <end position="550"/>
    </location>
</feature>
<evidence type="ECO:0000256" key="3">
    <source>
        <dbReference type="SAM" id="Phobius"/>
    </source>
</evidence>
<feature type="transmembrane region" description="Helical" evidence="3">
    <location>
        <begin position="223"/>
        <end position="245"/>
    </location>
</feature>
<feature type="transmembrane region" description="Helical" evidence="3">
    <location>
        <begin position="320"/>
        <end position="336"/>
    </location>
</feature>
<keyword evidence="3" id="KW-1133">Transmembrane helix</keyword>
<feature type="transmembrane region" description="Helical" evidence="3">
    <location>
        <begin position="179"/>
        <end position="203"/>
    </location>
</feature>
<keyword evidence="5" id="KW-0645">Protease</keyword>
<name>A0A847SDG9_9BACT</name>
<accession>A0A847SDG9</accession>
<evidence type="ECO:0000256" key="2">
    <source>
        <dbReference type="SAM" id="MobiDB-lite"/>
    </source>
</evidence>
<feature type="transmembrane region" description="Helical" evidence="3">
    <location>
        <begin position="13"/>
        <end position="36"/>
    </location>
</feature>
<keyword evidence="1" id="KW-0175">Coiled coil</keyword>
<dbReference type="PANTHER" id="PTHR34978">
    <property type="entry name" value="POSSIBLE SENSOR-TRANSDUCER PROTEIN BLAR"/>
    <property type="match status" value="1"/>
</dbReference>
<evidence type="ECO:0000313" key="6">
    <source>
        <dbReference type="Proteomes" id="UP000552864"/>
    </source>
</evidence>
<protein>
    <submittedName>
        <fullName evidence="5">M48 family metalloprotease</fullName>
    </submittedName>
</protein>
<dbReference type="InterPro" id="IPR052173">
    <property type="entry name" value="Beta-lactam_resp_regulator"/>
</dbReference>
<dbReference type="Pfam" id="PF05569">
    <property type="entry name" value="Peptidase_M56"/>
    <property type="match status" value="1"/>
</dbReference>
<dbReference type="InterPro" id="IPR008756">
    <property type="entry name" value="Peptidase_M56"/>
</dbReference>
<evidence type="ECO:0000256" key="1">
    <source>
        <dbReference type="SAM" id="Coils"/>
    </source>
</evidence>
<keyword evidence="5" id="KW-0482">Metalloprotease</keyword>
<feature type="transmembrane region" description="Helical" evidence="3">
    <location>
        <begin position="113"/>
        <end position="133"/>
    </location>
</feature>
<evidence type="ECO:0000313" key="5">
    <source>
        <dbReference type="EMBL" id="NLR81250.1"/>
    </source>
</evidence>
<dbReference type="GO" id="GO:0008237">
    <property type="term" value="F:metallopeptidase activity"/>
    <property type="evidence" value="ECO:0007669"/>
    <property type="project" value="UniProtKB-KW"/>
</dbReference>
<keyword evidence="3" id="KW-0812">Transmembrane</keyword>
<comment type="caution">
    <text evidence="5">The sequence shown here is derived from an EMBL/GenBank/DDBJ whole genome shotgun (WGS) entry which is preliminary data.</text>
</comment>
<gene>
    <name evidence="5" type="ORF">HGH91_21670</name>
</gene>
<proteinExistence type="predicted"/>
<keyword evidence="5" id="KW-0378">Hydrolase</keyword>
<feature type="region of interest" description="Disordered" evidence="2">
    <location>
        <begin position="342"/>
        <end position="372"/>
    </location>
</feature>
<evidence type="ECO:0000259" key="4">
    <source>
        <dbReference type="Pfam" id="PF05569"/>
    </source>
</evidence>
<dbReference type="CDD" id="cd07341">
    <property type="entry name" value="M56_BlaR1_MecR1_like"/>
    <property type="match status" value="1"/>
</dbReference>
<dbReference type="PANTHER" id="PTHR34978:SF3">
    <property type="entry name" value="SLR0241 PROTEIN"/>
    <property type="match status" value="1"/>
</dbReference>
<dbReference type="Gene3D" id="3.30.2010.10">
    <property type="entry name" value="Metalloproteases ('zincins'), catalytic domain"/>
    <property type="match status" value="1"/>
</dbReference>
<feature type="transmembrane region" description="Helical" evidence="3">
    <location>
        <begin position="48"/>
        <end position="70"/>
    </location>
</feature>
<dbReference type="Proteomes" id="UP000552864">
    <property type="component" value="Unassembled WGS sequence"/>
</dbReference>
<reference evidence="5 6" key="1">
    <citation type="submission" date="2020-04" db="EMBL/GenBank/DDBJ databases">
        <authorList>
            <person name="Yin C."/>
        </authorList>
    </citation>
    <scope>NUCLEOTIDE SEQUENCE [LARGE SCALE GENOMIC DNA]</scope>
    <source>
        <strain evidence="5 6">Ak56</strain>
    </source>
</reference>
<dbReference type="AlphaFoldDB" id="A0A847SDG9"/>
<feature type="compositionally biased region" description="Basic and acidic residues" evidence="2">
    <location>
        <begin position="608"/>
        <end position="638"/>
    </location>
</feature>